<proteinExistence type="predicted"/>
<organism evidence="1 2">
    <name type="scientific">Trifolium medium</name>
    <dbReference type="NCBI Taxonomy" id="97028"/>
    <lineage>
        <taxon>Eukaryota</taxon>
        <taxon>Viridiplantae</taxon>
        <taxon>Streptophyta</taxon>
        <taxon>Embryophyta</taxon>
        <taxon>Tracheophyta</taxon>
        <taxon>Spermatophyta</taxon>
        <taxon>Magnoliopsida</taxon>
        <taxon>eudicotyledons</taxon>
        <taxon>Gunneridae</taxon>
        <taxon>Pentapetalae</taxon>
        <taxon>rosids</taxon>
        <taxon>fabids</taxon>
        <taxon>Fabales</taxon>
        <taxon>Fabaceae</taxon>
        <taxon>Papilionoideae</taxon>
        <taxon>50 kb inversion clade</taxon>
        <taxon>NPAAA clade</taxon>
        <taxon>Hologalegina</taxon>
        <taxon>IRL clade</taxon>
        <taxon>Trifolieae</taxon>
        <taxon>Trifolium</taxon>
    </lineage>
</organism>
<name>A0A392S585_9FABA</name>
<comment type="caution">
    <text evidence="1">The sequence shown here is derived from an EMBL/GenBank/DDBJ whole genome shotgun (WGS) entry which is preliminary data.</text>
</comment>
<dbReference type="EMBL" id="LXQA010324534">
    <property type="protein sequence ID" value="MCI43988.1"/>
    <property type="molecule type" value="Genomic_DNA"/>
</dbReference>
<reference evidence="1 2" key="1">
    <citation type="journal article" date="2018" name="Front. Plant Sci.">
        <title>Red Clover (Trifolium pratense) and Zigzag Clover (T. medium) - A Picture of Genomic Similarities and Differences.</title>
        <authorList>
            <person name="Dluhosova J."/>
            <person name="Istvanek J."/>
            <person name="Nedelnik J."/>
            <person name="Repkova J."/>
        </authorList>
    </citation>
    <scope>NUCLEOTIDE SEQUENCE [LARGE SCALE GENOMIC DNA]</scope>
    <source>
        <strain evidence="2">cv. 10/8</strain>
        <tissue evidence="1">Leaf</tissue>
    </source>
</reference>
<sequence>DTDTSFWWPAPPWLMFGDEQSRFDVVHVKVATWFGGGGSVTEIDISGFLTGVSLSVLSE</sequence>
<keyword evidence="2" id="KW-1185">Reference proteome</keyword>
<feature type="non-terminal residue" evidence="1">
    <location>
        <position position="1"/>
    </location>
</feature>
<evidence type="ECO:0000313" key="2">
    <source>
        <dbReference type="Proteomes" id="UP000265520"/>
    </source>
</evidence>
<dbReference type="AlphaFoldDB" id="A0A392S585"/>
<dbReference type="Proteomes" id="UP000265520">
    <property type="component" value="Unassembled WGS sequence"/>
</dbReference>
<protein>
    <submittedName>
        <fullName evidence="1">Uncharacterized protein</fullName>
    </submittedName>
</protein>
<evidence type="ECO:0000313" key="1">
    <source>
        <dbReference type="EMBL" id="MCI43988.1"/>
    </source>
</evidence>
<accession>A0A392S585</accession>